<dbReference type="PROSITE" id="PS51687">
    <property type="entry name" value="SAM_MT_RNA_M5U"/>
    <property type="match status" value="1"/>
</dbReference>
<dbReference type="Pfam" id="PF05958">
    <property type="entry name" value="tRNA_U5-meth_tr"/>
    <property type="match status" value="1"/>
</dbReference>
<feature type="zinc finger region" description="C3H1-type" evidence="7">
    <location>
        <begin position="109"/>
        <end position="140"/>
    </location>
</feature>
<dbReference type="InterPro" id="IPR025714">
    <property type="entry name" value="Methyltranfer_dom"/>
</dbReference>
<dbReference type="GO" id="GO:0006396">
    <property type="term" value="P:RNA processing"/>
    <property type="evidence" value="ECO:0007669"/>
    <property type="project" value="InterPro"/>
</dbReference>
<dbReference type="EMBL" id="GDJX01017473">
    <property type="protein sequence ID" value="JAT50463.1"/>
    <property type="molecule type" value="Transcribed_RNA"/>
</dbReference>
<dbReference type="PANTHER" id="PTHR45904:SF2">
    <property type="entry name" value="TRNA (URACIL-5-)-METHYLTRANSFERASE HOMOLOG A"/>
    <property type="match status" value="1"/>
</dbReference>
<evidence type="ECO:0000256" key="8">
    <source>
        <dbReference type="PROSITE-ProRule" id="PRU01024"/>
    </source>
</evidence>
<dbReference type="AlphaFoldDB" id="A0A1D1Y737"/>
<evidence type="ECO:0000313" key="12">
    <source>
        <dbReference type="EMBL" id="JAT50463.1"/>
    </source>
</evidence>
<feature type="compositionally biased region" description="Basic and acidic residues" evidence="10">
    <location>
        <begin position="137"/>
        <end position="148"/>
    </location>
</feature>
<gene>
    <name evidence="12" type="primary">At2g28450_5</name>
    <name evidence="12" type="ORF">g.77234</name>
</gene>
<dbReference type="InterPro" id="IPR010280">
    <property type="entry name" value="U5_MeTrfase_fam"/>
</dbReference>
<dbReference type="PROSITE" id="PS50103">
    <property type="entry name" value="ZF_C3H1"/>
    <property type="match status" value="1"/>
</dbReference>
<keyword evidence="6 7" id="KW-0862">Zinc</keyword>
<dbReference type="SUPFAM" id="SSF90229">
    <property type="entry name" value="CCCH zinc finger"/>
    <property type="match status" value="1"/>
</dbReference>
<feature type="region of interest" description="Disordered" evidence="10">
    <location>
        <begin position="137"/>
        <end position="168"/>
    </location>
</feature>
<evidence type="ECO:0000256" key="2">
    <source>
        <dbReference type="ARBA" id="ARBA00022679"/>
    </source>
</evidence>
<dbReference type="CDD" id="cd00590">
    <property type="entry name" value="RRM_SF"/>
    <property type="match status" value="1"/>
</dbReference>
<feature type="binding site" evidence="8">
    <location>
        <position position="782"/>
    </location>
    <ligand>
        <name>S-adenosyl-L-methionine</name>
        <dbReference type="ChEBI" id="CHEBI:59789"/>
    </ligand>
</feature>
<dbReference type="Gene3D" id="4.10.1000.10">
    <property type="entry name" value="Zinc finger, CCCH-type"/>
    <property type="match status" value="1"/>
</dbReference>
<dbReference type="InterPro" id="IPR012677">
    <property type="entry name" value="Nucleotide-bd_a/b_plait_sf"/>
</dbReference>
<keyword evidence="5 7" id="KW-0863">Zinc-finger</keyword>
<evidence type="ECO:0000256" key="1">
    <source>
        <dbReference type="ARBA" id="ARBA00022603"/>
    </source>
</evidence>
<dbReference type="CDD" id="cd02440">
    <property type="entry name" value="AdoMet_MTases"/>
    <property type="match status" value="1"/>
</dbReference>
<feature type="active site" evidence="9">
    <location>
        <position position="810"/>
    </location>
</feature>
<dbReference type="Gene3D" id="3.40.50.150">
    <property type="entry name" value="Vaccinia Virus protein VP39"/>
    <property type="match status" value="1"/>
</dbReference>
<evidence type="ECO:0000256" key="5">
    <source>
        <dbReference type="ARBA" id="ARBA00022771"/>
    </source>
</evidence>
<feature type="domain" description="C3H1-type" evidence="11">
    <location>
        <begin position="109"/>
        <end position="140"/>
    </location>
</feature>
<keyword evidence="1 8" id="KW-0489">Methyltransferase</keyword>
<dbReference type="GO" id="GO:0008173">
    <property type="term" value="F:RNA methyltransferase activity"/>
    <property type="evidence" value="ECO:0007669"/>
    <property type="project" value="InterPro"/>
</dbReference>
<evidence type="ECO:0000256" key="9">
    <source>
        <dbReference type="PROSITE-ProRule" id="PRU10015"/>
    </source>
</evidence>
<dbReference type="InterPro" id="IPR029063">
    <property type="entry name" value="SAM-dependent_MTases_sf"/>
</dbReference>
<dbReference type="Pfam" id="PF13847">
    <property type="entry name" value="Methyltransf_31"/>
    <property type="match status" value="1"/>
</dbReference>
<keyword evidence="4 7" id="KW-0479">Metal-binding</keyword>
<feature type="non-terminal residue" evidence="12">
    <location>
        <position position="1"/>
    </location>
</feature>
<feature type="region of interest" description="Disordered" evidence="10">
    <location>
        <begin position="1"/>
        <end position="105"/>
    </location>
</feature>
<sequence length="893" mass="97731">LKVKINGGRERERERDRGREGGRDMADGQSAEGWELAEGWGMDVAVPVEGESGGEAAAEAHPPDAQQPMDPPEKRKRVDEEEEGVEEGAPAVHGEKDGAPADQASRHPLWKTSLCSYFRRSNSKGSCTHGNACRYAHSEEELRPRPDNSWDPSSESAKRQKHAEKADGAADCDEVEGVLGCSEEGSTALDKCLLGLPMKWTSDNLKSFLQSQGIPFKTAKKKKGMTVGFIGFTDLEQVKTATQELKGKSISGKHIKITEVNHRFDEKKVSSVPSNDQRNLPSAESQSNQDPSVPPNFLNNDAIEEGACLLESSITKTRSARDVVTPLANMPYSDQLEHKKNSLLQTLKRLTRNARKACPDDVLLPDWIINARDIGGLPCKLEGVLESPLIHGYRNKCEFSVGNSLEGKKTVGFMLGNFREGMTAVMEPLDCPNVSDISCKYALIFQEFLRSSDLPVWNRIDNIGFWRQLTVREGRKSHQAAVVENMQADIAEVMLIVQVCTIGVDDNVINSEFKRLTEALAREASECSPPLPLTSLVVQDHKGISNAAPADSPLLFLPIPKVGKILDAENQESEARIHDYINNLRFSISPTAFFQVNTSAAEKLYSLAGEWANLCSDTLLFDVCCGTGTIGLTLAHRVGMVVGIEVNDSAVSDAQRNAKINGIKNCRFVCGKAEDVMGALLKEYLDEPSQGHNNLDVNEEVKSGSADVEVAGATKLCLCEGSNHRENSMGKYQENNGSASISSETLNKQSDVASQINCISEEKKEANATSAGHFGNVVAIVDPPRVGLHPNVIKAIRTHPHLRRLVYISCNPESLVANAIELCTPTSEKPQKGKINRGWRNMSSAGLARQRAKSMPNSEPFRPVKAMAVDLFPHTPHCEMVSPSARWANQFFM</sequence>
<feature type="binding site" evidence="8">
    <location>
        <position position="645"/>
    </location>
    <ligand>
        <name>S-adenosyl-L-methionine</name>
        <dbReference type="ChEBI" id="CHEBI:59789"/>
    </ligand>
</feature>
<dbReference type="SMART" id="SM00356">
    <property type="entry name" value="ZnF_C3H1"/>
    <property type="match status" value="1"/>
</dbReference>
<accession>A0A1D1Y737</accession>
<dbReference type="InterPro" id="IPR000571">
    <property type="entry name" value="Znf_CCCH"/>
</dbReference>
<dbReference type="PROSITE" id="PS01230">
    <property type="entry name" value="TRMA_1"/>
    <property type="match status" value="1"/>
</dbReference>
<evidence type="ECO:0000256" key="3">
    <source>
        <dbReference type="ARBA" id="ARBA00022691"/>
    </source>
</evidence>
<keyword evidence="2 8" id="KW-0808">Transferase</keyword>
<dbReference type="InterPro" id="IPR045850">
    <property type="entry name" value="TRM2_met"/>
</dbReference>
<evidence type="ECO:0000256" key="7">
    <source>
        <dbReference type="PROSITE-ProRule" id="PRU00723"/>
    </source>
</evidence>
<dbReference type="Pfam" id="PF00642">
    <property type="entry name" value="zf-CCCH"/>
    <property type="match status" value="1"/>
</dbReference>
<dbReference type="InterPro" id="IPR030390">
    <property type="entry name" value="MeTrfase_TrmA_AS"/>
</dbReference>
<feature type="compositionally biased region" description="Polar residues" evidence="10">
    <location>
        <begin position="733"/>
        <end position="748"/>
    </location>
</feature>
<dbReference type="Gene3D" id="3.30.70.330">
    <property type="match status" value="1"/>
</dbReference>
<feature type="region of interest" description="Disordered" evidence="10">
    <location>
        <begin position="266"/>
        <end position="297"/>
    </location>
</feature>
<dbReference type="InterPro" id="IPR035979">
    <property type="entry name" value="RBD_domain_sf"/>
</dbReference>
<feature type="binding site" evidence="8">
    <location>
        <position position="595"/>
    </location>
    <ligand>
        <name>S-adenosyl-L-methionine</name>
        <dbReference type="ChEBI" id="CHEBI:59789"/>
    </ligand>
</feature>
<dbReference type="SUPFAM" id="SSF54928">
    <property type="entry name" value="RNA-binding domain, RBD"/>
    <property type="match status" value="1"/>
</dbReference>
<protein>
    <submittedName>
        <fullName evidence="12">Zinc finger CCCH domain-containing protein 24</fullName>
    </submittedName>
</protein>
<feature type="compositionally biased region" description="Basic and acidic residues" evidence="10">
    <location>
        <begin position="7"/>
        <end position="26"/>
    </location>
</feature>
<evidence type="ECO:0000256" key="10">
    <source>
        <dbReference type="SAM" id="MobiDB-lite"/>
    </source>
</evidence>
<dbReference type="GO" id="GO:0003723">
    <property type="term" value="F:RNA binding"/>
    <property type="evidence" value="ECO:0007669"/>
    <property type="project" value="TreeGrafter"/>
</dbReference>
<proteinExistence type="inferred from homology"/>
<dbReference type="SUPFAM" id="SSF53335">
    <property type="entry name" value="S-adenosyl-L-methionine-dependent methyltransferases"/>
    <property type="match status" value="1"/>
</dbReference>
<evidence type="ECO:0000256" key="6">
    <source>
        <dbReference type="ARBA" id="ARBA00022833"/>
    </source>
</evidence>
<feature type="region of interest" description="Disordered" evidence="10">
    <location>
        <begin position="728"/>
        <end position="748"/>
    </location>
</feature>
<name>A0A1D1Y737_9ARAE</name>
<keyword evidence="3 8" id="KW-0949">S-adenosyl-L-methionine</keyword>
<feature type="compositionally biased region" description="Low complexity" evidence="10">
    <location>
        <begin position="44"/>
        <end position="64"/>
    </location>
</feature>
<evidence type="ECO:0000256" key="4">
    <source>
        <dbReference type="ARBA" id="ARBA00022723"/>
    </source>
</evidence>
<reference evidence="12" key="1">
    <citation type="submission" date="2015-07" db="EMBL/GenBank/DDBJ databases">
        <title>Transcriptome Assembly of Anthurium amnicola.</title>
        <authorList>
            <person name="Suzuki J."/>
        </authorList>
    </citation>
    <scope>NUCLEOTIDE SEQUENCE</scope>
</reference>
<evidence type="ECO:0000259" key="11">
    <source>
        <dbReference type="PROSITE" id="PS50103"/>
    </source>
</evidence>
<feature type="active site" description="Nucleophile" evidence="8">
    <location>
        <position position="810"/>
    </location>
</feature>
<feature type="compositionally biased region" description="Polar residues" evidence="10">
    <location>
        <begin position="271"/>
        <end position="291"/>
    </location>
</feature>
<dbReference type="GO" id="GO:0032259">
    <property type="term" value="P:methylation"/>
    <property type="evidence" value="ECO:0007669"/>
    <property type="project" value="UniProtKB-KW"/>
</dbReference>
<comment type="caution">
    <text evidence="8">Lacks conserved residue(s) required for the propagation of feature annotation.</text>
</comment>
<organism evidence="12">
    <name type="scientific">Anthurium amnicola</name>
    <dbReference type="NCBI Taxonomy" id="1678845"/>
    <lineage>
        <taxon>Eukaryota</taxon>
        <taxon>Viridiplantae</taxon>
        <taxon>Streptophyta</taxon>
        <taxon>Embryophyta</taxon>
        <taxon>Tracheophyta</taxon>
        <taxon>Spermatophyta</taxon>
        <taxon>Magnoliopsida</taxon>
        <taxon>Liliopsida</taxon>
        <taxon>Araceae</taxon>
        <taxon>Pothoideae</taxon>
        <taxon>Potheae</taxon>
        <taxon>Anthurium</taxon>
    </lineage>
</organism>
<dbReference type="GO" id="GO:0008270">
    <property type="term" value="F:zinc ion binding"/>
    <property type="evidence" value="ECO:0007669"/>
    <property type="project" value="UniProtKB-KW"/>
</dbReference>
<dbReference type="PANTHER" id="PTHR45904">
    <property type="entry name" value="TRNA (URACIL-5-)-METHYLTRANSFERASE"/>
    <property type="match status" value="1"/>
</dbReference>
<dbReference type="InterPro" id="IPR036855">
    <property type="entry name" value="Znf_CCCH_sf"/>
</dbReference>
<comment type="similarity">
    <text evidence="8">Belongs to the class I-like SAM-binding methyltransferase superfamily. RNA M5U methyltransferase family.</text>
</comment>